<evidence type="ECO:0000256" key="8">
    <source>
        <dbReference type="ARBA" id="ARBA00023157"/>
    </source>
</evidence>
<dbReference type="Proteomes" id="UP000694382">
    <property type="component" value="Chromosome 1"/>
</dbReference>
<reference evidence="10" key="3">
    <citation type="submission" date="2025-09" db="UniProtKB">
        <authorList>
            <consortium name="Ensembl"/>
        </authorList>
    </citation>
    <scope>IDENTIFICATION</scope>
</reference>
<proteinExistence type="predicted"/>
<evidence type="ECO:0000313" key="10">
    <source>
        <dbReference type="Ensembl" id="ENSCPVP00000001631.2"/>
    </source>
</evidence>
<feature type="region of interest" description="Disordered" evidence="9">
    <location>
        <begin position="145"/>
        <end position="185"/>
    </location>
</feature>
<keyword evidence="11" id="KW-1185">Reference proteome</keyword>
<evidence type="ECO:0000256" key="4">
    <source>
        <dbReference type="ARBA" id="ARBA00022530"/>
    </source>
</evidence>
<dbReference type="Ensembl" id="ENSCPVT00000001700.2">
    <property type="protein sequence ID" value="ENSCPVP00000001631.2"/>
    <property type="gene ID" value="ENSCPVG00000001150.2"/>
</dbReference>
<keyword evidence="5" id="KW-0677">Repeat</keyword>
<dbReference type="SUPFAM" id="SSF56436">
    <property type="entry name" value="C-type lectin-like"/>
    <property type="match status" value="2"/>
</dbReference>
<organism evidence="10 11">
    <name type="scientific">Geospiza parvula</name>
    <name type="common">Small tree-finch</name>
    <name type="synonym">Camarhynchus parvulus</name>
    <dbReference type="NCBI Taxonomy" id="87175"/>
    <lineage>
        <taxon>Eukaryota</taxon>
        <taxon>Metazoa</taxon>
        <taxon>Chordata</taxon>
        <taxon>Craniata</taxon>
        <taxon>Vertebrata</taxon>
        <taxon>Euteleostomi</taxon>
        <taxon>Archelosauria</taxon>
        <taxon>Archosauria</taxon>
        <taxon>Dinosauria</taxon>
        <taxon>Saurischia</taxon>
        <taxon>Theropoda</taxon>
        <taxon>Coelurosauria</taxon>
        <taxon>Aves</taxon>
        <taxon>Neognathae</taxon>
        <taxon>Neoaves</taxon>
        <taxon>Telluraves</taxon>
        <taxon>Australaves</taxon>
        <taxon>Passeriformes</taxon>
        <taxon>Thraupidae</taxon>
        <taxon>Camarhynchus</taxon>
    </lineage>
</organism>
<accession>A0A8U8B2H1</accession>
<keyword evidence="4" id="KW-0272">Extracellular matrix</keyword>
<keyword evidence="3" id="KW-0964">Secreted</keyword>
<accession>A0A8C3M7A7</accession>
<dbReference type="SMART" id="SM00111">
    <property type="entry name" value="C4"/>
    <property type="match status" value="2"/>
</dbReference>
<keyword evidence="8" id="KW-1015">Disulfide bond</keyword>
<evidence type="ECO:0000256" key="6">
    <source>
        <dbReference type="ARBA" id="ARBA00022869"/>
    </source>
</evidence>
<feature type="compositionally biased region" description="Low complexity" evidence="9">
    <location>
        <begin position="73"/>
        <end position="83"/>
    </location>
</feature>
<dbReference type="PANTHER" id="PTHR24023:SF1112">
    <property type="entry name" value="COL_CUTICLE_N DOMAIN-CONTAINING PROTEIN-RELATED"/>
    <property type="match status" value="1"/>
</dbReference>
<feature type="compositionally biased region" description="Low complexity" evidence="9">
    <location>
        <begin position="145"/>
        <end position="154"/>
    </location>
</feature>
<feature type="region of interest" description="Disordered" evidence="9">
    <location>
        <begin position="1"/>
        <end position="102"/>
    </location>
</feature>
<evidence type="ECO:0000256" key="2">
    <source>
        <dbReference type="ARBA" id="ARBA00004302"/>
    </source>
</evidence>
<evidence type="ECO:0000256" key="1">
    <source>
        <dbReference type="ARBA" id="ARBA00003696"/>
    </source>
</evidence>
<dbReference type="InterPro" id="IPR001442">
    <property type="entry name" value="Collagen_IV_NC"/>
</dbReference>
<dbReference type="InterPro" id="IPR036954">
    <property type="entry name" value="Collagen_IV_NC_sf"/>
</dbReference>
<dbReference type="Pfam" id="PF01413">
    <property type="entry name" value="C4"/>
    <property type="match status" value="2"/>
</dbReference>
<reference evidence="10" key="2">
    <citation type="submission" date="2025-08" db="UniProtKB">
        <authorList>
            <consortium name="Ensembl"/>
        </authorList>
    </citation>
    <scope>IDENTIFICATION</scope>
</reference>
<dbReference type="GO" id="GO:0030198">
    <property type="term" value="P:extracellular matrix organization"/>
    <property type="evidence" value="ECO:0007669"/>
    <property type="project" value="TreeGrafter"/>
</dbReference>
<dbReference type="InterPro" id="IPR050149">
    <property type="entry name" value="Collagen_superfamily"/>
</dbReference>
<keyword evidence="6" id="KW-0084">Basement membrane</keyword>
<dbReference type="PROSITE" id="PS51403">
    <property type="entry name" value="NC1_IV"/>
    <property type="match status" value="1"/>
</dbReference>
<evidence type="ECO:0000256" key="5">
    <source>
        <dbReference type="ARBA" id="ARBA00022737"/>
    </source>
</evidence>
<evidence type="ECO:0000256" key="9">
    <source>
        <dbReference type="SAM" id="MobiDB-lite"/>
    </source>
</evidence>
<comment type="subcellular location">
    <subcellularLocation>
        <location evidence="2">Secreted</location>
        <location evidence="2">Extracellular space</location>
        <location evidence="2">Extracellular matrix</location>
        <location evidence="2">Basement membrane</location>
    </subcellularLocation>
</comment>
<dbReference type="InterPro" id="IPR016187">
    <property type="entry name" value="CTDL_fold"/>
</dbReference>
<dbReference type="FunFam" id="2.170.240.10:FF:000001">
    <property type="entry name" value="Collagen IV alpha 1 chain"/>
    <property type="match status" value="1"/>
</dbReference>
<keyword evidence="7" id="KW-0176">Collagen</keyword>
<comment type="function">
    <text evidence="1">Type IV collagen is the major structural component of glomerular basement membranes (GBM), forming a 'chicken-wire' meshwork together with laminins, proteoglycans and entactin/nidogen.</text>
</comment>
<evidence type="ECO:0000256" key="3">
    <source>
        <dbReference type="ARBA" id="ARBA00022525"/>
    </source>
</evidence>
<name>A0A8C3M7A7_GEOPR</name>
<dbReference type="GO" id="GO:0005615">
    <property type="term" value="C:extracellular space"/>
    <property type="evidence" value="ECO:0007669"/>
    <property type="project" value="TreeGrafter"/>
</dbReference>
<dbReference type="AlphaFoldDB" id="A0A8C3M7A7"/>
<evidence type="ECO:0000313" key="11">
    <source>
        <dbReference type="Proteomes" id="UP000694382"/>
    </source>
</evidence>
<dbReference type="Gene3D" id="2.170.240.10">
    <property type="entry name" value="Collagen IV, non-collagenous"/>
    <property type="match status" value="1"/>
</dbReference>
<protein>
    <submittedName>
        <fullName evidence="10">Uncharacterized protein</fullName>
    </submittedName>
</protein>
<dbReference type="Pfam" id="PF01391">
    <property type="entry name" value="Collagen"/>
    <property type="match status" value="1"/>
</dbReference>
<feature type="compositionally biased region" description="Pro residues" evidence="9">
    <location>
        <begin position="58"/>
        <end position="72"/>
    </location>
</feature>
<dbReference type="PANTHER" id="PTHR24023">
    <property type="entry name" value="COLLAGEN ALPHA"/>
    <property type="match status" value="1"/>
</dbReference>
<sequence>VPGSPGTPGFPGQKGEKGDKGAPGFPGIGFPGAPGRTGSPGLSGDKGEKGNIGIPGMPGAPGPKGSPGPPGPKGNQGLPGLPGSAIQGPKGDRGPQGQPGLPGNSLYLVLKYCLQGPPGPPGPFQLIKGDPGLPGPVGPVGLKGFPGLPGPKGQQGERPRGFPGPPGPDGLPGAMGPPGAPSVAHGFLVTRHSQTIEEPSCPFGTRLIYHGYSLLYVQGNERAHGQDLGTAGSCLRKFSTMPFLFCNINNVCNFASRNDYSYWLSTPEPMPMNMAPITGDNIRPFISRCSVCEAPAMVIAVHSQTIQIPPCPEGWSSLWIGYSFVMHTSAGAEGSGQALASPGSCLEEFRSAPFIECHGRGTCNYYANAYSFWLATIERNEMFRKPTPSTLKAGDLRSNVSRCQVCMRKT</sequence>
<dbReference type="GO" id="GO:0030020">
    <property type="term" value="F:extracellular matrix structural constituent conferring tensile strength"/>
    <property type="evidence" value="ECO:0007669"/>
    <property type="project" value="TreeGrafter"/>
</dbReference>
<evidence type="ECO:0000256" key="7">
    <source>
        <dbReference type="ARBA" id="ARBA00023119"/>
    </source>
</evidence>
<reference evidence="10" key="1">
    <citation type="submission" date="2020-02" db="EMBL/GenBank/DDBJ databases">
        <authorList>
            <person name="Enbody D E."/>
            <person name="Pettersson E M."/>
        </authorList>
    </citation>
    <scope>NUCLEOTIDE SEQUENCE [LARGE SCALE GENOMIC DNA]</scope>
</reference>
<dbReference type="GO" id="GO:0005587">
    <property type="term" value="C:collagen type IV trimer"/>
    <property type="evidence" value="ECO:0007669"/>
    <property type="project" value="TreeGrafter"/>
</dbReference>
<dbReference type="InterPro" id="IPR008160">
    <property type="entry name" value="Collagen"/>
</dbReference>